<evidence type="ECO:0000256" key="1">
    <source>
        <dbReference type="ARBA" id="ARBA00022737"/>
    </source>
</evidence>
<keyword evidence="5" id="KW-1185">Reference proteome</keyword>
<protein>
    <submittedName>
        <fullName evidence="4">Peptidase propeptide and YPEB domain protein</fullName>
    </submittedName>
</protein>
<dbReference type="EMBL" id="LZZM01000181">
    <property type="protein sequence ID" value="OOM75714.1"/>
    <property type="molecule type" value="Genomic_DNA"/>
</dbReference>
<feature type="signal peptide" evidence="2">
    <location>
        <begin position="1"/>
        <end position="26"/>
    </location>
</feature>
<evidence type="ECO:0000259" key="3">
    <source>
        <dbReference type="PROSITE" id="PS51272"/>
    </source>
</evidence>
<dbReference type="AlphaFoldDB" id="A0A1S8TDM2"/>
<dbReference type="Proteomes" id="UP000190890">
    <property type="component" value="Unassembled WGS sequence"/>
</dbReference>
<evidence type="ECO:0000313" key="5">
    <source>
        <dbReference type="Proteomes" id="UP000190890"/>
    </source>
</evidence>
<dbReference type="RefSeq" id="WP_077848141.1">
    <property type="nucleotide sequence ID" value="NZ_LZZM01000181.1"/>
</dbReference>
<dbReference type="InterPro" id="IPR001119">
    <property type="entry name" value="SLH_dom"/>
</dbReference>
<name>A0A1S8TDM2_9CLOT</name>
<organism evidence="4 5">
    <name type="scientific">Clostridium puniceum</name>
    <dbReference type="NCBI Taxonomy" id="29367"/>
    <lineage>
        <taxon>Bacteria</taxon>
        <taxon>Bacillati</taxon>
        <taxon>Bacillota</taxon>
        <taxon>Clostridia</taxon>
        <taxon>Eubacteriales</taxon>
        <taxon>Clostridiaceae</taxon>
        <taxon>Clostridium</taxon>
    </lineage>
</organism>
<gene>
    <name evidence="4" type="ORF">CLPUN_30690</name>
</gene>
<evidence type="ECO:0000313" key="4">
    <source>
        <dbReference type="EMBL" id="OOM75714.1"/>
    </source>
</evidence>
<feature type="domain" description="SLH" evidence="3">
    <location>
        <begin position="635"/>
        <end position="694"/>
    </location>
</feature>
<dbReference type="OrthoDB" id="2473368at2"/>
<sequence length="694" mass="78495">MKKKGFLTRILMVCLFLFTICVPAFGAEEDSKGLEQAIVDAKKIIKVPDKYSEFTHYSSERETINGKVRVWNLSWSEKEGNHGVVSASVGENGFLYEYNKHDGDEDKKGLARITKDVAKATAEEFLSKAMIADASQMKNVDEDSNSYSNQEYNFAYQKFVNGIPVNFVTVNIGVNKYTGEVTSFSGNNLEGKGMEYPSVDKTIEAAVAEKAYIEKLGVNLKYYSYYDYKEKKMNVFAGYSTHDNMSQAIDAKTGEPVTLYSENKLYNDMKDSASGISAQSSLTRMNQELTKEETEAVKNVSGLISKEKAESILRGATDIITSDKKFKEASLNKNYINDGYAWNISFDNAYGEVDANTGEVLSLHCYDYDNLSNKTVSKADAKILAENFLKTIAPNKFAQTKYKEIENKVFKIAITEESNVLSLNFVRQVNGIEFTNNSLYVQVDTTKGKIVGYTNTWYNNITFPDVSQAMTKESAFNKFKELKTFGMQYVMIDKSKTGLVYNFKNLDENYIIDPISGKRLDYTGQVYKENKLPEYTDISGQWCEKIVKELLENGYYIEGDKFNPNMNISQINFLKYLYSPMQNNYTDDEFYDMLIQNGVVKKEEKAPNSLVSNQEAAKLIIRYLGYDQIAIHPEVFINPFKDNVDEKYKGYAAMAYALNLNKGDKSGNFNGSRSISNGEAAMIIYNLIKNIKVS</sequence>
<accession>A0A1S8TDM2</accession>
<dbReference type="Pfam" id="PF16244">
    <property type="entry name" value="DUF4901"/>
    <property type="match status" value="2"/>
</dbReference>
<dbReference type="PROSITE" id="PS51272">
    <property type="entry name" value="SLH"/>
    <property type="match status" value="1"/>
</dbReference>
<keyword evidence="1" id="KW-0677">Repeat</keyword>
<evidence type="ECO:0000256" key="2">
    <source>
        <dbReference type="SAM" id="SignalP"/>
    </source>
</evidence>
<dbReference type="InterPro" id="IPR032599">
    <property type="entry name" value="YcdB/YcdC_rep_domain"/>
</dbReference>
<feature type="chain" id="PRO_5013001129" evidence="2">
    <location>
        <begin position="27"/>
        <end position="694"/>
    </location>
</feature>
<proteinExistence type="predicted"/>
<keyword evidence="2" id="KW-0732">Signal</keyword>
<reference evidence="4 5" key="1">
    <citation type="submission" date="2016-05" db="EMBL/GenBank/DDBJ databases">
        <title>Microbial solvent formation.</title>
        <authorList>
            <person name="Poehlein A."/>
            <person name="Montoya Solano J.D."/>
            <person name="Flitsch S."/>
            <person name="Krabben P."/>
            <person name="Duerre P."/>
            <person name="Daniel R."/>
        </authorList>
    </citation>
    <scope>NUCLEOTIDE SEQUENCE [LARGE SCALE GENOMIC DNA]</scope>
    <source>
        <strain evidence="4 5">DSM 2619</strain>
    </source>
</reference>
<dbReference type="STRING" id="29367.CLPUN_30690"/>
<comment type="caution">
    <text evidence="4">The sequence shown here is derived from an EMBL/GenBank/DDBJ whole genome shotgun (WGS) entry which is preliminary data.</text>
</comment>